<name>A0ABP0EF08_9ASCO</name>
<comment type="similarity">
    <text evidence="1">Belongs to the Cdt1 family.</text>
</comment>
<dbReference type="InterPro" id="IPR038090">
    <property type="entry name" value="Cdt1_C_WH_dom_sf"/>
</dbReference>
<dbReference type="InterPro" id="IPR032054">
    <property type="entry name" value="Cdt1_C"/>
</dbReference>
<evidence type="ECO:0000259" key="3">
    <source>
        <dbReference type="Pfam" id="PF16679"/>
    </source>
</evidence>
<evidence type="ECO:0000256" key="1">
    <source>
        <dbReference type="ARBA" id="ARBA00008356"/>
    </source>
</evidence>
<evidence type="ECO:0000256" key="2">
    <source>
        <dbReference type="ARBA" id="ARBA00023306"/>
    </source>
</evidence>
<evidence type="ECO:0000313" key="4">
    <source>
        <dbReference type="EMBL" id="CAK7912489.1"/>
    </source>
</evidence>
<organism evidence="4 5">
    <name type="scientific">[Candida] anglica</name>
    <dbReference type="NCBI Taxonomy" id="148631"/>
    <lineage>
        <taxon>Eukaryota</taxon>
        <taxon>Fungi</taxon>
        <taxon>Dikarya</taxon>
        <taxon>Ascomycota</taxon>
        <taxon>Saccharomycotina</taxon>
        <taxon>Pichiomycetes</taxon>
        <taxon>Debaryomycetaceae</taxon>
        <taxon>Kurtzmaniella</taxon>
    </lineage>
</organism>
<dbReference type="EMBL" id="OZ004258">
    <property type="protein sequence ID" value="CAK7912489.1"/>
    <property type="molecule type" value="Genomic_DNA"/>
</dbReference>
<keyword evidence="2" id="KW-0131">Cell cycle</keyword>
<accession>A0ABP0EF08</accession>
<gene>
    <name evidence="4" type="ORF">CAAN4_F07294</name>
</gene>
<proteinExistence type="inferred from homology"/>
<evidence type="ECO:0000313" key="5">
    <source>
        <dbReference type="Proteomes" id="UP001497600"/>
    </source>
</evidence>
<reference evidence="4 5" key="1">
    <citation type="submission" date="2024-01" db="EMBL/GenBank/DDBJ databases">
        <authorList>
            <consortium name="Genoscope - CEA"/>
            <person name="William W."/>
        </authorList>
    </citation>
    <scope>NUCLEOTIDE SEQUENCE [LARGE SCALE GENOMIC DNA]</scope>
    <source>
        <strain evidence="4 5">29B2s-10</strain>
    </source>
</reference>
<dbReference type="Gene3D" id="1.10.10.1420">
    <property type="entry name" value="DNA replication factor Cdt1, C-terminal WH domain"/>
    <property type="match status" value="1"/>
</dbReference>
<protein>
    <recommendedName>
        <fullName evidence="3">DNA replication factor Cdt1 C-terminal domain-containing protein</fullName>
    </recommendedName>
</protein>
<keyword evidence="5" id="KW-1185">Reference proteome</keyword>
<feature type="domain" description="DNA replication factor Cdt1 C-terminal" evidence="3">
    <location>
        <begin position="183"/>
        <end position="268"/>
    </location>
</feature>
<dbReference type="Proteomes" id="UP001497600">
    <property type="component" value="Chromosome F"/>
</dbReference>
<sequence>MSIGNRINHSRIPSEIISSYLAYFRAIDNALNLYYANHTSDPSLEEILKSASGLLSKRVTLTSILVILGIYPGAYVLKHNHKVIGTSEYLISLPNDLQLFNGMIVKRSNEFETRLLQWIQEYPEADALPSASIVSLTSSTPSRRTSPSKITKLSTTLKNDSSKFKFKAKDEVQQQTLNNGLTLLERIRLKEKQKNEGPQDTKETKYTRYLDGKLGMVYDIMFQTYSQDNASAKTYGLRKFSEIIRDSLRYPMSIEEISDVVHRLETTLGQERIKILTRGGVTVIKINDLNRSKDLELIKKIEPKK</sequence>
<dbReference type="Pfam" id="PF16679">
    <property type="entry name" value="CDT1_C"/>
    <property type="match status" value="1"/>
</dbReference>